<dbReference type="PANTHER" id="PTHR10896:SF65">
    <property type="entry name" value="GALACTOSYLGALACTOSYLXYLOSYLPROTEIN 3-BETA-GLUCURONOSYLTRANSFERASE 3"/>
    <property type="match status" value="1"/>
</dbReference>
<keyword evidence="11 14" id="KW-0464">Manganese</keyword>
<evidence type="ECO:0000256" key="13">
    <source>
        <dbReference type="PIRSR" id="PIRSR605027-1"/>
    </source>
</evidence>
<evidence type="ECO:0000256" key="16">
    <source>
        <dbReference type="RuleBase" id="RU363127"/>
    </source>
</evidence>
<dbReference type="Proteomes" id="UP001634394">
    <property type="component" value="Unassembled WGS sequence"/>
</dbReference>
<dbReference type="GO" id="GO:0000139">
    <property type="term" value="C:Golgi membrane"/>
    <property type="evidence" value="ECO:0007669"/>
    <property type="project" value="UniProtKB-SubCell"/>
</dbReference>
<dbReference type="GO" id="GO:0015018">
    <property type="term" value="F:galactosylgalactosylxylosylprotein 3-beta-glucuronosyltransferase activity"/>
    <property type="evidence" value="ECO:0007669"/>
    <property type="project" value="UniProtKB-UniRule"/>
</dbReference>
<dbReference type="SUPFAM" id="SSF53448">
    <property type="entry name" value="Nucleotide-diphospho-sugar transferases"/>
    <property type="match status" value="1"/>
</dbReference>
<dbReference type="EMBL" id="JBJQND010000001">
    <property type="protein sequence ID" value="KAL3890918.1"/>
    <property type="molecule type" value="Genomic_DNA"/>
</dbReference>
<evidence type="ECO:0000256" key="1">
    <source>
        <dbReference type="ARBA" id="ARBA00004606"/>
    </source>
</evidence>
<proteinExistence type="inferred from homology"/>
<dbReference type="Gene3D" id="3.90.550.10">
    <property type="entry name" value="Spore Coat Polysaccharide Biosynthesis Protein SpsA, Chain A"/>
    <property type="match status" value="1"/>
</dbReference>
<keyword evidence="7 16" id="KW-0735">Signal-anchor</keyword>
<evidence type="ECO:0000256" key="11">
    <source>
        <dbReference type="ARBA" id="ARBA00023211"/>
    </source>
</evidence>
<evidence type="ECO:0000256" key="14">
    <source>
        <dbReference type="PIRSR" id="PIRSR605027-3"/>
    </source>
</evidence>
<feature type="binding site" evidence="14">
    <location>
        <position position="170"/>
    </location>
    <ligand>
        <name>Mn(2+)</name>
        <dbReference type="ChEBI" id="CHEBI:29035"/>
    </ligand>
</feature>
<keyword evidence="9" id="KW-0472">Membrane</keyword>
<sequence length="309" mass="35745">MRLFRITFTNQKSFLSFFLDVKLKTMIQVGPAPECRCDSYTSATYRANHNPYDIALKRNAAPQPDTPTIFVVTPTYTRNSQKSELTMLSNTLRNVYFLTWIVVEDSQSKSDLVTRFLKHCGVPYVHLNGIDPLRYTKTKAGYQRNLGIQWIRDNVNPIKTPGVVYFADDDNSYDVRIFDEMRNTKNVSVWPVGFRGAKYQAPMVENGKVVGFMSFYGSSRKFAIDMAGFAVNIRLLFERPKARFYYQQQGILETSFLTCLKISYDDLEPKASNCTEVLVWHTRTKEPSFAFEAKMVQKYGKWYNPDMEV</sequence>
<feature type="glycosylation site" description="N-linked (GlcNAc...) asparagine" evidence="15">
    <location>
        <position position="273"/>
    </location>
</feature>
<keyword evidence="5" id="KW-0812">Transmembrane</keyword>
<dbReference type="Pfam" id="PF03360">
    <property type="entry name" value="Glyco_transf_43"/>
    <property type="match status" value="1"/>
</dbReference>
<dbReference type="CDD" id="cd00218">
    <property type="entry name" value="GlcAT-I"/>
    <property type="match status" value="1"/>
</dbReference>
<organism evidence="17 19">
    <name type="scientific">Sinanodonta woodiana</name>
    <name type="common">Chinese pond mussel</name>
    <name type="synonym">Anodonta woodiana</name>
    <dbReference type="NCBI Taxonomy" id="1069815"/>
    <lineage>
        <taxon>Eukaryota</taxon>
        <taxon>Metazoa</taxon>
        <taxon>Spiralia</taxon>
        <taxon>Lophotrochozoa</taxon>
        <taxon>Mollusca</taxon>
        <taxon>Bivalvia</taxon>
        <taxon>Autobranchia</taxon>
        <taxon>Heteroconchia</taxon>
        <taxon>Palaeoheterodonta</taxon>
        <taxon>Unionida</taxon>
        <taxon>Unionoidea</taxon>
        <taxon>Unionidae</taxon>
        <taxon>Unioninae</taxon>
        <taxon>Sinanodonta</taxon>
    </lineage>
</organism>
<keyword evidence="16" id="KW-0333">Golgi apparatus</keyword>
<dbReference type="InterPro" id="IPR005027">
    <property type="entry name" value="Glyco_trans_43"/>
</dbReference>
<evidence type="ECO:0000313" key="18">
    <source>
        <dbReference type="EMBL" id="KAL3890918.1"/>
    </source>
</evidence>
<evidence type="ECO:0000256" key="12">
    <source>
        <dbReference type="ARBA" id="ARBA00047979"/>
    </source>
</evidence>
<evidence type="ECO:0000256" key="3">
    <source>
        <dbReference type="ARBA" id="ARBA00012641"/>
    </source>
</evidence>
<evidence type="ECO:0000256" key="7">
    <source>
        <dbReference type="ARBA" id="ARBA00022968"/>
    </source>
</evidence>
<gene>
    <name evidence="18" type="ORF">ACJMK2_003189</name>
    <name evidence="17" type="ORF">ACJMK2_022978</name>
</gene>
<keyword evidence="6 14" id="KW-0479">Metal-binding</keyword>
<evidence type="ECO:0000256" key="5">
    <source>
        <dbReference type="ARBA" id="ARBA00022692"/>
    </source>
</evidence>
<evidence type="ECO:0000313" key="19">
    <source>
        <dbReference type="Proteomes" id="UP001634394"/>
    </source>
</evidence>
<feature type="active site" description="Proton donor/acceptor" evidence="13">
    <location>
        <position position="253"/>
    </location>
</feature>
<dbReference type="AlphaFoldDB" id="A0ABD3TKL9"/>
<evidence type="ECO:0000256" key="10">
    <source>
        <dbReference type="ARBA" id="ARBA00023180"/>
    </source>
</evidence>
<dbReference type="FunFam" id="3.90.550.10:FF:000044">
    <property type="entry name" value="Galactosylgalactosylxylosylprotein 3-beta-glucuronosyltransferase"/>
    <property type="match status" value="1"/>
</dbReference>
<dbReference type="GO" id="GO:1901137">
    <property type="term" value="P:carbohydrate derivative biosynthetic process"/>
    <property type="evidence" value="ECO:0007669"/>
    <property type="project" value="UniProtKB-ARBA"/>
</dbReference>
<evidence type="ECO:0000256" key="4">
    <source>
        <dbReference type="ARBA" id="ARBA00022679"/>
    </source>
</evidence>
<accession>A0ABD3TKL9</accession>
<comment type="subcellular location">
    <subcellularLocation>
        <location evidence="16">Golgi apparatus membrane</location>
        <topology evidence="16">Single-pass type II membrane protein</topology>
    </subcellularLocation>
    <subcellularLocation>
        <location evidence="1">Membrane</location>
        <topology evidence="1">Single-pass type II membrane protein</topology>
    </subcellularLocation>
</comment>
<evidence type="ECO:0000256" key="15">
    <source>
        <dbReference type="PIRSR" id="PIRSR605027-6"/>
    </source>
</evidence>
<name>A0ABD3TKL9_SINWO</name>
<protein>
    <recommendedName>
        <fullName evidence="3 16">Galactosylgalactosylxylosylprotein 3-beta-glucuronosyltransferase</fullName>
        <ecNumber evidence="3 16">2.4.1.135</ecNumber>
    </recommendedName>
</protein>
<comment type="pathway">
    <text evidence="16">Protein modification; protein glycosylation.</text>
</comment>
<dbReference type="EMBL" id="JBJQND010000018">
    <property type="protein sequence ID" value="KAL3837632.1"/>
    <property type="molecule type" value="Genomic_DNA"/>
</dbReference>
<keyword evidence="19" id="KW-1185">Reference proteome</keyword>
<comment type="cofactor">
    <cofactor evidence="14 16">
        <name>Mn(2+)</name>
        <dbReference type="ChEBI" id="CHEBI:29035"/>
    </cofactor>
</comment>
<dbReference type="EC" id="2.4.1.135" evidence="3 16"/>
<comment type="similarity">
    <text evidence="2 16">Belongs to the glycosyltransferase 43 family.</text>
</comment>
<dbReference type="InterPro" id="IPR029044">
    <property type="entry name" value="Nucleotide-diphossugar_trans"/>
</dbReference>
<dbReference type="GO" id="GO:0046872">
    <property type="term" value="F:metal ion binding"/>
    <property type="evidence" value="ECO:0007669"/>
    <property type="project" value="UniProtKB-KW"/>
</dbReference>
<evidence type="ECO:0000256" key="8">
    <source>
        <dbReference type="ARBA" id="ARBA00022989"/>
    </source>
</evidence>
<evidence type="ECO:0000256" key="9">
    <source>
        <dbReference type="ARBA" id="ARBA00023136"/>
    </source>
</evidence>
<evidence type="ECO:0000256" key="6">
    <source>
        <dbReference type="ARBA" id="ARBA00022723"/>
    </source>
</evidence>
<dbReference type="PANTHER" id="PTHR10896">
    <property type="entry name" value="GALACTOSYLGALACTOSYLXYLOSYLPROTEIN 3-BETA-GLUCURONOSYLTRANSFERASE BETA-1,3-GLUCURONYLTRANSFERASE"/>
    <property type="match status" value="1"/>
</dbReference>
<reference evidence="17 19" key="1">
    <citation type="submission" date="2024-11" db="EMBL/GenBank/DDBJ databases">
        <title>Chromosome-level genome assembly of the freshwater bivalve Anodonta woodiana.</title>
        <authorList>
            <person name="Chen X."/>
        </authorList>
    </citation>
    <scope>NUCLEOTIDE SEQUENCE [LARGE SCALE GENOMIC DNA]</scope>
    <source>
        <strain evidence="17">MN2024</strain>
        <tissue evidence="17">Gills</tissue>
    </source>
</reference>
<comment type="catalytic activity">
    <reaction evidence="12 16">
        <text>3-O-(beta-D-galactosyl-(1-&gt;3)-beta-D-galactosyl-(1-&gt;4)-beta-D-xylosyl)-L-seryl-[protein] + UDP-alpha-D-glucuronate = 3-O-(beta-D-GlcA-(1-&gt;3)-beta-D-Gal-(1-&gt;3)-beta-D-Gal-(1-&gt;4)-beta-D-Xyl)-L-seryl-[protein] + UDP + H(+)</text>
        <dbReference type="Rhea" id="RHEA:24168"/>
        <dbReference type="Rhea" id="RHEA-COMP:12571"/>
        <dbReference type="Rhea" id="RHEA-COMP:12573"/>
        <dbReference type="ChEBI" id="CHEBI:15378"/>
        <dbReference type="ChEBI" id="CHEBI:58052"/>
        <dbReference type="ChEBI" id="CHEBI:58223"/>
        <dbReference type="ChEBI" id="CHEBI:132090"/>
        <dbReference type="ChEBI" id="CHEBI:132093"/>
        <dbReference type="EC" id="2.4.1.135"/>
    </reaction>
</comment>
<keyword evidence="4 16" id="KW-0808">Transferase</keyword>
<evidence type="ECO:0000256" key="2">
    <source>
        <dbReference type="ARBA" id="ARBA00007706"/>
    </source>
</evidence>
<evidence type="ECO:0000313" key="17">
    <source>
        <dbReference type="EMBL" id="KAL3837632.1"/>
    </source>
</evidence>
<comment type="caution">
    <text evidence="17">The sequence shown here is derived from an EMBL/GenBank/DDBJ whole genome shotgun (WGS) entry which is preliminary data.</text>
</comment>
<keyword evidence="8" id="KW-1133">Transmembrane helix</keyword>
<keyword evidence="10 15" id="KW-0325">Glycoprotein</keyword>